<reference evidence="3" key="1">
    <citation type="submission" date="2022-11" db="UniProtKB">
        <authorList>
            <consortium name="EnsemblMetazoa"/>
        </authorList>
    </citation>
    <scope>IDENTIFICATION</scope>
</reference>
<dbReference type="FunFam" id="2.40.50.140:FF:000086">
    <property type="entry name" value="Cold shock domain-containing protein C2"/>
    <property type="match status" value="1"/>
</dbReference>
<organism evidence="3 4">
    <name type="scientific">Patiria miniata</name>
    <name type="common">Bat star</name>
    <name type="synonym">Asterina miniata</name>
    <dbReference type="NCBI Taxonomy" id="46514"/>
    <lineage>
        <taxon>Eukaryota</taxon>
        <taxon>Metazoa</taxon>
        <taxon>Echinodermata</taxon>
        <taxon>Eleutherozoa</taxon>
        <taxon>Asterozoa</taxon>
        <taxon>Asteroidea</taxon>
        <taxon>Valvatacea</taxon>
        <taxon>Valvatida</taxon>
        <taxon>Asterinidae</taxon>
        <taxon>Patiria</taxon>
    </lineage>
</organism>
<dbReference type="RefSeq" id="XP_038066926.1">
    <property type="nucleotide sequence ID" value="XM_038210998.1"/>
</dbReference>
<dbReference type="Pfam" id="PF00313">
    <property type="entry name" value="CSD"/>
    <property type="match status" value="1"/>
</dbReference>
<dbReference type="GO" id="GO:0003730">
    <property type="term" value="F:mRNA 3'-UTR binding"/>
    <property type="evidence" value="ECO:0007669"/>
    <property type="project" value="TreeGrafter"/>
</dbReference>
<dbReference type="AlphaFoldDB" id="A0A914AUD6"/>
<dbReference type="EnsemblMetazoa" id="XM_038210998.1">
    <property type="protein sequence ID" value="XP_038066926.1"/>
    <property type="gene ID" value="LOC119736954"/>
</dbReference>
<dbReference type="GO" id="GO:0043488">
    <property type="term" value="P:regulation of mRNA stability"/>
    <property type="evidence" value="ECO:0007669"/>
    <property type="project" value="TreeGrafter"/>
</dbReference>
<dbReference type="PANTHER" id="PTHR12962:SF1">
    <property type="entry name" value="COLD SHOCK DOMAIN-CONTAINING PROTEIN CG9705"/>
    <property type="match status" value="1"/>
</dbReference>
<dbReference type="InterPro" id="IPR002059">
    <property type="entry name" value="CSP_DNA-bd"/>
</dbReference>
<evidence type="ECO:0000256" key="1">
    <source>
        <dbReference type="ARBA" id="ARBA00022553"/>
    </source>
</evidence>
<dbReference type="Gene3D" id="2.40.50.140">
    <property type="entry name" value="Nucleic acid-binding proteins"/>
    <property type="match status" value="1"/>
</dbReference>
<dbReference type="InterPro" id="IPR052069">
    <property type="entry name" value="Ca-reg_mRNA-binding_domain"/>
</dbReference>
<evidence type="ECO:0000313" key="4">
    <source>
        <dbReference type="Proteomes" id="UP000887568"/>
    </source>
</evidence>
<keyword evidence="1" id="KW-0597">Phosphoprotein</keyword>
<accession>A0A914AUD6</accession>
<keyword evidence="4" id="KW-1185">Reference proteome</keyword>
<dbReference type="SUPFAM" id="SSF50249">
    <property type="entry name" value="Nucleic acid-binding proteins"/>
    <property type="match status" value="1"/>
</dbReference>
<dbReference type="PANTHER" id="PTHR12962">
    <property type="entry name" value="CALCIUM-REGULATED HEAT STABLE PROTEIN CRHSP-24-RELATED"/>
    <property type="match status" value="1"/>
</dbReference>
<protein>
    <recommendedName>
        <fullName evidence="2">CSD domain-containing protein</fullName>
    </recommendedName>
</protein>
<proteinExistence type="predicted"/>
<dbReference type="Proteomes" id="UP000887568">
    <property type="component" value="Unplaced"/>
</dbReference>
<feature type="domain" description="CSD" evidence="2">
    <location>
        <begin position="51"/>
        <end position="119"/>
    </location>
</feature>
<dbReference type="GeneID" id="119736954"/>
<evidence type="ECO:0000259" key="2">
    <source>
        <dbReference type="PROSITE" id="PS51857"/>
    </source>
</evidence>
<sequence length="137" mass="14971">MSTSPGGSSTDCGGDKTKAIGKDGIFLIPSPIITRRTRTTSMSKAAAEGDFKHGTVLEFSKSKGHGFIKPDKEGTTQHLFVHVSDIEGDYVPQAGDRVTYKEFPLPPQNVQVQAVHVQITEMAKGHQHHRWEDPETS</sequence>
<evidence type="ECO:0000313" key="3">
    <source>
        <dbReference type="EnsemblMetazoa" id="XP_038066926.1"/>
    </source>
</evidence>
<dbReference type="GO" id="GO:0005737">
    <property type="term" value="C:cytoplasm"/>
    <property type="evidence" value="ECO:0007669"/>
    <property type="project" value="TreeGrafter"/>
</dbReference>
<dbReference type="OMA" id="QFSRAQG"/>
<dbReference type="PROSITE" id="PS51857">
    <property type="entry name" value="CSD_2"/>
    <property type="match status" value="1"/>
</dbReference>
<dbReference type="OrthoDB" id="448492at2759"/>
<dbReference type="InterPro" id="IPR012340">
    <property type="entry name" value="NA-bd_OB-fold"/>
</dbReference>
<name>A0A914AUD6_PATMI</name>